<evidence type="ECO:0000313" key="1">
    <source>
        <dbReference type="EMBL" id="MCZ4279423.1"/>
    </source>
</evidence>
<keyword evidence="2" id="KW-1185">Reference proteome</keyword>
<dbReference type="EMBL" id="JAPWGY010000001">
    <property type="protein sequence ID" value="MCZ4279423.1"/>
    <property type="molecule type" value="Genomic_DNA"/>
</dbReference>
<evidence type="ECO:0000313" key="2">
    <source>
        <dbReference type="Proteomes" id="UP001069802"/>
    </source>
</evidence>
<sequence>MADKDDQAIIWREPDGTPLSCLEKIKVLNENLDEIRELSQDALEDAILMGADEAQVRRVLEQIVEKLVNPYHPKGTGKH</sequence>
<name>A0ABT4LEA0_9PROT</name>
<reference evidence="1" key="1">
    <citation type="submission" date="2022-12" db="EMBL/GenBank/DDBJ databases">
        <title>Bacterial isolates from different developmental stages of Nematostella vectensis.</title>
        <authorList>
            <person name="Fraune S."/>
        </authorList>
    </citation>
    <scope>NUCLEOTIDE SEQUENCE</scope>
    <source>
        <strain evidence="1">G21630-S1</strain>
    </source>
</reference>
<organism evidence="1 2">
    <name type="scientific">Kiloniella laminariae</name>
    <dbReference type="NCBI Taxonomy" id="454162"/>
    <lineage>
        <taxon>Bacteria</taxon>
        <taxon>Pseudomonadati</taxon>
        <taxon>Pseudomonadota</taxon>
        <taxon>Alphaproteobacteria</taxon>
        <taxon>Rhodospirillales</taxon>
        <taxon>Kiloniellaceae</taxon>
        <taxon>Kiloniella</taxon>
    </lineage>
</organism>
<accession>A0ABT4LEA0</accession>
<proteinExistence type="predicted"/>
<dbReference type="Proteomes" id="UP001069802">
    <property type="component" value="Unassembled WGS sequence"/>
</dbReference>
<protein>
    <submittedName>
        <fullName evidence="1">Uncharacterized protein</fullName>
    </submittedName>
</protein>
<gene>
    <name evidence="1" type="ORF">O4H49_01455</name>
</gene>
<dbReference type="RefSeq" id="WP_269421628.1">
    <property type="nucleotide sequence ID" value="NZ_JAPWGY010000001.1"/>
</dbReference>
<comment type="caution">
    <text evidence="1">The sequence shown here is derived from an EMBL/GenBank/DDBJ whole genome shotgun (WGS) entry which is preliminary data.</text>
</comment>